<reference evidence="1 2" key="1">
    <citation type="submission" date="2018-05" db="EMBL/GenBank/DDBJ databases">
        <title>Genomic Encyclopedia of Type Strains, Phase IV (KMG-IV): sequencing the most valuable type-strain genomes for metagenomic binning, comparative biology and taxonomic classification.</title>
        <authorList>
            <person name="Goeker M."/>
        </authorList>
    </citation>
    <scope>NUCLEOTIDE SEQUENCE [LARGE SCALE GENOMIC DNA]</scope>
    <source>
        <strain evidence="1 2">DSM 44704</strain>
    </source>
</reference>
<accession>A0A318K0G5</accession>
<sequence length="151" mass="16719">MRRVHLAMNPDERQTSRFECACCGEPVERTWNFVHADGSAYAVYFANCYHHTGQAHETWIDVILGTWDNETNDDHVTFGCRVGPVQGSPHPAATLVQACQDGTGSRIHGVLLSRDDGLAHPLLPAFWDVVDLILANDPTVNHHLYKADTVG</sequence>
<name>A0A318K0G5_9NOCA</name>
<evidence type="ECO:0000313" key="1">
    <source>
        <dbReference type="EMBL" id="PXX60866.1"/>
    </source>
</evidence>
<keyword evidence="2" id="KW-1185">Reference proteome</keyword>
<dbReference type="Proteomes" id="UP000247569">
    <property type="component" value="Unassembled WGS sequence"/>
</dbReference>
<dbReference type="AlphaFoldDB" id="A0A318K0G5"/>
<dbReference type="EMBL" id="QJKF01000009">
    <property type="protein sequence ID" value="PXX60866.1"/>
    <property type="molecule type" value="Genomic_DNA"/>
</dbReference>
<proteinExistence type="predicted"/>
<protein>
    <submittedName>
        <fullName evidence="1">Uncharacterized protein</fullName>
    </submittedName>
</protein>
<comment type="caution">
    <text evidence="1">The sequence shown here is derived from an EMBL/GenBank/DDBJ whole genome shotgun (WGS) entry which is preliminary data.</text>
</comment>
<organism evidence="1 2">
    <name type="scientific">Nocardia tenerifensis</name>
    <dbReference type="NCBI Taxonomy" id="228006"/>
    <lineage>
        <taxon>Bacteria</taxon>
        <taxon>Bacillati</taxon>
        <taxon>Actinomycetota</taxon>
        <taxon>Actinomycetes</taxon>
        <taxon>Mycobacteriales</taxon>
        <taxon>Nocardiaceae</taxon>
        <taxon>Nocardia</taxon>
    </lineage>
</organism>
<evidence type="ECO:0000313" key="2">
    <source>
        <dbReference type="Proteomes" id="UP000247569"/>
    </source>
</evidence>
<gene>
    <name evidence="1" type="ORF">DFR70_10957</name>
</gene>